<keyword evidence="2" id="KW-1133">Transmembrane helix</keyword>
<evidence type="ECO:0000313" key="3">
    <source>
        <dbReference type="EMBL" id="KAJ1362442.1"/>
    </source>
</evidence>
<sequence length="238" mass="27346">MASKQNGTSIPTPRPPFRRQGSSIGASPHPMTVALAPVSKIDYSVTKGGARTWIVLLVFLFLCSGLYTIFSSKERSENTHSVDLDHPDRGGYSILEHSASDRESIREEEEESNDEDDSLKVRVETVDSDEENVEESPLEDQLFAGLRRKIEDNFQRVKELVQLRDFNYMTHQGGAMVRDAVRYTRGQCKYRSSGRESYRRVMPSRIETTTRIVIYWIEQMVLWKSTITMLLLRFLTPF</sequence>
<feature type="transmembrane region" description="Helical" evidence="2">
    <location>
        <begin position="212"/>
        <end position="235"/>
    </location>
</feature>
<evidence type="ECO:0000256" key="1">
    <source>
        <dbReference type="SAM" id="MobiDB-lite"/>
    </source>
</evidence>
<feature type="region of interest" description="Disordered" evidence="1">
    <location>
        <begin position="1"/>
        <end position="29"/>
    </location>
</feature>
<feature type="compositionally biased region" description="Polar residues" evidence="1">
    <location>
        <begin position="1"/>
        <end position="11"/>
    </location>
</feature>
<feature type="compositionally biased region" description="Acidic residues" evidence="1">
    <location>
        <begin position="106"/>
        <end position="117"/>
    </location>
</feature>
<organism evidence="3 4">
    <name type="scientific">Parelaphostrongylus tenuis</name>
    <name type="common">Meningeal worm</name>
    <dbReference type="NCBI Taxonomy" id="148309"/>
    <lineage>
        <taxon>Eukaryota</taxon>
        <taxon>Metazoa</taxon>
        <taxon>Ecdysozoa</taxon>
        <taxon>Nematoda</taxon>
        <taxon>Chromadorea</taxon>
        <taxon>Rhabditida</taxon>
        <taxon>Rhabditina</taxon>
        <taxon>Rhabditomorpha</taxon>
        <taxon>Strongyloidea</taxon>
        <taxon>Metastrongylidae</taxon>
        <taxon>Parelaphostrongylus</taxon>
    </lineage>
</organism>
<keyword evidence="2" id="KW-0472">Membrane</keyword>
<keyword evidence="2" id="KW-0812">Transmembrane</keyword>
<dbReference type="Proteomes" id="UP001196413">
    <property type="component" value="Unassembled WGS sequence"/>
</dbReference>
<feature type="transmembrane region" description="Helical" evidence="2">
    <location>
        <begin position="52"/>
        <end position="70"/>
    </location>
</feature>
<evidence type="ECO:0000313" key="4">
    <source>
        <dbReference type="Proteomes" id="UP001196413"/>
    </source>
</evidence>
<feature type="region of interest" description="Disordered" evidence="1">
    <location>
        <begin position="77"/>
        <end position="120"/>
    </location>
</feature>
<dbReference type="EMBL" id="JAHQIW010004447">
    <property type="protein sequence ID" value="KAJ1362442.1"/>
    <property type="molecule type" value="Genomic_DNA"/>
</dbReference>
<dbReference type="AlphaFoldDB" id="A0AAD5QV25"/>
<keyword evidence="4" id="KW-1185">Reference proteome</keyword>
<name>A0AAD5QV25_PARTN</name>
<proteinExistence type="predicted"/>
<evidence type="ECO:0000256" key="2">
    <source>
        <dbReference type="SAM" id="Phobius"/>
    </source>
</evidence>
<protein>
    <submittedName>
        <fullName evidence="3">Uncharacterized protein</fullName>
    </submittedName>
</protein>
<comment type="caution">
    <text evidence="3">The sequence shown here is derived from an EMBL/GenBank/DDBJ whole genome shotgun (WGS) entry which is preliminary data.</text>
</comment>
<feature type="compositionally biased region" description="Basic and acidic residues" evidence="1">
    <location>
        <begin position="77"/>
        <end position="89"/>
    </location>
</feature>
<accession>A0AAD5QV25</accession>
<reference evidence="3" key="1">
    <citation type="submission" date="2021-06" db="EMBL/GenBank/DDBJ databases">
        <title>Parelaphostrongylus tenuis whole genome reference sequence.</title>
        <authorList>
            <person name="Garwood T.J."/>
            <person name="Larsen P.A."/>
            <person name="Fountain-Jones N.M."/>
            <person name="Garbe J.R."/>
            <person name="Macchietto M.G."/>
            <person name="Kania S.A."/>
            <person name="Gerhold R.W."/>
            <person name="Richards J.E."/>
            <person name="Wolf T.M."/>
        </authorList>
    </citation>
    <scope>NUCLEOTIDE SEQUENCE</scope>
    <source>
        <strain evidence="3">MNPRO001-30</strain>
        <tissue evidence="3">Meninges</tissue>
    </source>
</reference>
<gene>
    <name evidence="3" type="ORF">KIN20_021985</name>
</gene>